<dbReference type="InterPro" id="IPR007110">
    <property type="entry name" value="Ig-like_dom"/>
</dbReference>
<evidence type="ECO:0000256" key="4">
    <source>
        <dbReference type="ARBA" id="ARBA00022729"/>
    </source>
</evidence>
<evidence type="ECO:0000256" key="2">
    <source>
        <dbReference type="ARBA" id="ARBA00022614"/>
    </source>
</evidence>
<dbReference type="KEGG" id="ovi:T265_01741"/>
<dbReference type="SUPFAM" id="SSF48726">
    <property type="entry name" value="Immunoglobulin"/>
    <property type="match status" value="1"/>
</dbReference>
<keyword evidence="14" id="KW-1185">Reference proteome</keyword>
<dbReference type="PANTHER" id="PTHR24369:SF210">
    <property type="entry name" value="CHAOPTIN-RELATED"/>
    <property type="match status" value="1"/>
</dbReference>
<proteinExistence type="predicted"/>
<dbReference type="PROSITE" id="PS51450">
    <property type="entry name" value="LRR"/>
    <property type="match status" value="2"/>
</dbReference>
<keyword evidence="5" id="KW-0677">Repeat</keyword>
<accession>A0A075AIS0</accession>
<dbReference type="GO" id="GO:0005886">
    <property type="term" value="C:plasma membrane"/>
    <property type="evidence" value="ECO:0007669"/>
    <property type="project" value="TreeGrafter"/>
</dbReference>
<evidence type="ECO:0000256" key="8">
    <source>
        <dbReference type="ARBA" id="ARBA00023157"/>
    </source>
</evidence>
<dbReference type="OrthoDB" id="6240959at2759"/>
<sequence>MLAALRIALIINVLLPQAGSTCTPQVDVSVFRCNHIRLTDVPSIIHRNTLDLDLSHNLIEVLHEDSFSRLVSLRRLSLNHNRIYKITERAFLPLGPTLEFLDLRNNHLISNRLTPFPVTALACLIKLKRLDLSGNPIGFIPSGFLKNMGATLERLDLAGSTLKIHIEPGAFSGLAKLHHLNLAHNAFIDLGKQSFDGLRPEYIVRLSLENVQWDCDCQMLWFRRWLSLVPRKAMFTDSHPGGECATPPLFKGQSLLQLNLTDLQCAPQLVGTVPPSAELDASSPIQVVGFSGFNLTLACTFISEPKMQVEWYQNSVLIQPHWKRLQQVTDAGTKFTTSLHFTSLDNELDTGLYRCQTANQKGIAAANFVLKVENGLANGDAAGNKNNQQTKETSKLSGPTEFGKYILIIGAIMAANITFIIAGVITYCCIRTRTPVRSKDPGRSGTTQSCYDNMINRSHVQRHEAFSSPISAVQNPCAQGLYEINHSGPLGTDLGINMHPDYSSLGQIVNLHNTSTLCPPTPHHHRIGVSSPLLQSPFTVPISSPSRFSSDFASVSIQQCDLSPLVYEQTNTNEFLQLESSQTQVRSPFYKLTVHRDNNHLPGELIYVPSSTPHHRTPPLPSQTIVNPLCLKEIDEMVSTRSSDSPSSGSDMLTDDLELLCPVHGIPADQPPDTTRRKKFKRSSPVCVVHSRPNPTIEPACPLHGKSQDAKPSRDKHLCNTLPRNLHKPSCPVYYTNLGQARNSSSILNMSPRDTTGNASLRRSCRGNTLPR</sequence>
<feature type="compositionally biased region" description="Polar residues" evidence="9">
    <location>
        <begin position="745"/>
        <end position="761"/>
    </location>
</feature>
<gene>
    <name evidence="13" type="ORF">T265_01741</name>
</gene>
<dbReference type="InterPro" id="IPR001611">
    <property type="entry name" value="Leu-rich_rpt"/>
</dbReference>
<dbReference type="RefSeq" id="XP_009164095.1">
    <property type="nucleotide sequence ID" value="XM_009165831.1"/>
</dbReference>
<evidence type="ECO:0000256" key="5">
    <source>
        <dbReference type="ARBA" id="ARBA00022737"/>
    </source>
</evidence>
<dbReference type="Proteomes" id="UP000054324">
    <property type="component" value="Unassembled WGS sequence"/>
</dbReference>
<dbReference type="Pfam" id="PF13855">
    <property type="entry name" value="LRR_8"/>
    <property type="match status" value="2"/>
</dbReference>
<feature type="chain" id="PRO_5001704654" description="Ig-like domain-containing protein" evidence="11">
    <location>
        <begin position="21"/>
        <end position="772"/>
    </location>
</feature>
<feature type="transmembrane region" description="Helical" evidence="10">
    <location>
        <begin position="405"/>
        <end position="430"/>
    </location>
</feature>
<evidence type="ECO:0000256" key="3">
    <source>
        <dbReference type="ARBA" id="ARBA00022692"/>
    </source>
</evidence>
<dbReference type="Gene3D" id="2.60.40.10">
    <property type="entry name" value="Immunoglobulins"/>
    <property type="match status" value="1"/>
</dbReference>
<dbReference type="PANTHER" id="PTHR24369">
    <property type="entry name" value="ANTIGEN BSP, PUTATIVE-RELATED"/>
    <property type="match status" value="1"/>
</dbReference>
<feature type="region of interest" description="Disordered" evidence="9">
    <location>
        <begin position="665"/>
        <end position="684"/>
    </location>
</feature>
<name>A0A075AIS0_OPIVI</name>
<evidence type="ECO:0000256" key="10">
    <source>
        <dbReference type="SAM" id="Phobius"/>
    </source>
</evidence>
<feature type="domain" description="Ig-like" evidence="12">
    <location>
        <begin position="267"/>
        <end position="371"/>
    </location>
</feature>
<dbReference type="PROSITE" id="PS50835">
    <property type="entry name" value="IG_LIKE"/>
    <property type="match status" value="1"/>
</dbReference>
<feature type="signal peptide" evidence="11">
    <location>
        <begin position="1"/>
        <end position="20"/>
    </location>
</feature>
<dbReference type="SUPFAM" id="SSF52058">
    <property type="entry name" value="L domain-like"/>
    <property type="match status" value="1"/>
</dbReference>
<organism evidence="13 14">
    <name type="scientific">Opisthorchis viverrini</name>
    <name type="common">Southeast Asian liver fluke</name>
    <dbReference type="NCBI Taxonomy" id="6198"/>
    <lineage>
        <taxon>Eukaryota</taxon>
        <taxon>Metazoa</taxon>
        <taxon>Spiralia</taxon>
        <taxon>Lophotrochozoa</taxon>
        <taxon>Platyhelminthes</taxon>
        <taxon>Trematoda</taxon>
        <taxon>Digenea</taxon>
        <taxon>Opisthorchiida</taxon>
        <taxon>Opisthorchiata</taxon>
        <taxon>Opisthorchiidae</taxon>
        <taxon>Opisthorchis</taxon>
    </lineage>
</organism>
<dbReference type="Pfam" id="PF07679">
    <property type="entry name" value="I-set"/>
    <property type="match status" value="1"/>
</dbReference>
<dbReference type="InterPro" id="IPR013098">
    <property type="entry name" value="Ig_I-set"/>
</dbReference>
<keyword evidence="6 10" id="KW-1133">Transmembrane helix</keyword>
<dbReference type="InterPro" id="IPR013783">
    <property type="entry name" value="Ig-like_fold"/>
</dbReference>
<dbReference type="InterPro" id="IPR003591">
    <property type="entry name" value="Leu-rich_rpt_typical-subtyp"/>
</dbReference>
<protein>
    <recommendedName>
        <fullName evidence="12">Ig-like domain-containing protein</fullName>
    </recommendedName>
</protein>
<comment type="subcellular location">
    <subcellularLocation>
        <location evidence="1">Membrane</location>
        <topology evidence="1">Single-pass membrane protein</topology>
    </subcellularLocation>
</comment>
<dbReference type="Gene3D" id="3.80.10.10">
    <property type="entry name" value="Ribonuclease Inhibitor"/>
    <property type="match status" value="2"/>
</dbReference>
<dbReference type="InterPro" id="IPR032675">
    <property type="entry name" value="LRR_dom_sf"/>
</dbReference>
<dbReference type="CTD" id="20315929"/>
<evidence type="ECO:0000256" key="1">
    <source>
        <dbReference type="ARBA" id="ARBA00004167"/>
    </source>
</evidence>
<dbReference type="GeneID" id="20315929"/>
<evidence type="ECO:0000313" key="13">
    <source>
        <dbReference type="EMBL" id="KER32119.1"/>
    </source>
</evidence>
<keyword evidence="4 11" id="KW-0732">Signal</keyword>
<evidence type="ECO:0000259" key="12">
    <source>
        <dbReference type="PROSITE" id="PS50835"/>
    </source>
</evidence>
<dbReference type="AlphaFoldDB" id="A0A075AIS0"/>
<keyword evidence="8" id="KW-1015">Disulfide bond</keyword>
<dbReference type="SMART" id="SM00369">
    <property type="entry name" value="LRR_TYP"/>
    <property type="match status" value="4"/>
</dbReference>
<dbReference type="InterPro" id="IPR000483">
    <property type="entry name" value="Cys-rich_flank_reg_C"/>
</dbReference>
<evidence type="ECO:0000256" key="9">
    <source>
        <dbReference type="SAM" id="MobiDB-lite"/>
    </source>
</evidence>
<evidence type="ECO:0000313" key="14">
    <source>
        <dbReference type="Proteomes" id="UP000054324"/>
    </source>
</evidence>
<reference evidence="13 14" key="1">
    <citation type="submission" date="2013-11" db="EMBL/GenBank/DDBJ databases">
        <title>Opisthorchis viverrini - life in the bile duct.</title>
        <authorList>
            <person name="Young N.D."/>
            <person name="Nagarajan N."/>
            <person name="Lin S.J."/>
            <person name="Korhonen P.K."/>
            <person name="Jex A.R."/>
            <person name="Hall R.S."/>
            <person name="Safavi-Hemami H."/>
            <person name="Kaewkong W."/>
            <person name="Bertrand D."/>
            <person name="Gao S."/>
            <person name="Seet Q."/>
            <person name="Wongkham S."/>
            <person name="Teh B.T."/>
            <person name="Wongkham C."/>
            <person name="Intapan P.M."/>
            <person name="Maleewong W."/>
            <person name="Yang X."/>
            <person name="Hu M."/>
            <person name="Wang Z."/>
            <person name="Hofmann A."/>
            <person name="Sternberg P.W."/>
            <person name="Tan P."/>
            <person name="Wang J."/>
            <person name="Gasser R.B."/>
        </authorList>
    </citation>
    <scope>NUCLEOTIDE SEQUENCE [LARGE SCALE GENOMIC DNA]</scope>
</reference>
<feature type="region of interest" description="Disordered" evidence="9">
    <location>
        <begin position="745"/>
        <end position="772"/>
    </location>
</feature>
<keyword evidence="2" id="KW-0433">Leucine-rich repeat</keyword>
<evidence type="ECO:0000256" key="6">
    <source>
        <dbReference type="ARBA" id="ARBA00022989"/>
    </source>
</evidence>
<evidence type="ECO:0000256" key="7">
    <source>
        <dbReference type="ARBA" id="ARBA00023136"/>
    </source>
</evidence>
<dbReference type="SMART" id="SM00082">
    <property type="entry name" value="LRRCT"/>
    <property type="match status" value="1"/>
</dbReference>
<dbReference type="InterPro" id="IPR036179">
    <property type="entry name" value="Ig-like_dom_sf"/>
</dbReference>
<keyword evidence="3 10" id="KW-0812">Transmembrane</keyword>
<dbReference type="InterPro" id="IPR050541">
    <property type="entry name" value="LRR_TM_domain-containing"/>
</dbReference>
<dbReference type="STRING" id="6198.A0A075AIS0"/>
<dbReference type="EMBL" id="KL596637">
    <property type="protein sequence ID" value="KER32119.1"/>
    <property type="molecule type" value="Genomic_DNA"/>
</dbReference>
<evidence type="ECO:0000256" key="11">
    <source>
        <dbReference type="SAM" id="SignalP"/>
    </source>
</evidence>
<keyword evidence="7 10" id="KW-0472">Membrane</keyword>